<protein>
    <submittedName>
        <fullName evidence="2">Uncharacterized protein</fullName>
    </submittedName>
</protein>
<dbReference type="Proteomes" id="UP001372338">
    <property type="component" value="Unassembled WGS sequence"/>
</dbReference>
<accession>A0AAN9HZL6</accession>
<dbReference type="AlphaFoldDB" id="A0AAN9HZL6"/>
<gene>
    <name evidence="2" type="ORF">RIF29_23851</name>
</gene>
<sequence length="72" mass="8433">MEGRYRLDHRDTLPSSLASRNQSLPLSKNERNIENEGRRWWSCENENENENEEGVPLFVLPPSGHLLNIHLH</sequence>
<keyword evidence="3" id="KW-1185">Reference proteome</keyword>
<comment type="caution">
    <text evidence="2">The sequence shown here is derived from an EMBL/GenBank/DDBJ whole genome shotgun (WGS) entry which is preliminary data.</text>
</comment>
<dbReference type="EMBL" id="JAYWIO010000005">
    <property type="protein sequence ID" value="KAK7258280.1"/>
    <property type="molecule type" value="Genomic_DNA"/>
</dbReference>
<name>A0AAN9HZL6_CROPI</name>
<feature type="region of interest" description="Disordered" evidence="1">
    <location>
        <begin position="1"/>
        <end position="31"/>
    </location>
</feature>
<feature type="compositionally biased region" description="Basic and acidic residues" evidence="1">
    <location>
        <begin position="1"/>
        <end position="12"/>
    </location>
</feature>
<evidence type="ECO:0000313" key="2">
    <source>
        <dbReference type="EMBL" id="KAK7258280.1"/>
    </source>
</evidence>
<organism evidence="2 3">
    <name type="scientific">Crotalaria pallida</name>
    <name type="common">Smooth rattlebox</name>
    <name type="synonym">Crotalaria striata</name>
    <dbReference type="NCBI Taxonomy" id="3830"/>
    <lineage>
        <taxon>Eukaryota</taxon>
        <taxon>Viridiplantae</taxon>
        <taxon>Streptophyta</taxon>
        <taxon>Embryophyta</taxon>
        <taxon>Tracheophyta</taxon>
        <taxon>Spermatophyta</taxon>
        <taxon>Magnoliopsida</taxon>
        <taxon>eudicotyledons</taxon>
        <taxon>Gunneridae</taxon>
        <taxon>Pentapetalae</taxon>
        <taxon>rosids</taxon>
        <taxon>fabids</taxon>
        <taxon>Fabales</taxon>
        <taxon>Fabaceae</taxon>
        <taxon>Papilionoideae</taxon>
        <taxon>50 kb inversion clade</taxon>
        <taxon>genistoids sensu lato</taxon>
        <taxon>core genistoids</taxon>
        <taxon>Crotalarieae</taxon>
        <taxon>Crotalaria</taxon>
    </lineage>
</organism>
<feature type="compositionally biased region" description="Polar residues" evidence="1">
    <location>
        <begin position="13"/>
        <end position="26"/>
    </location>
</feature>
<reference evidence="2 3" key="1">
    <citation type="submission" date="2024-01" db="EMBL/GenBank/DDBJ databases">
        <title>The genomes of 5 underutilized Papilionoideae crops provide insights into root nodulation and disease resistanc.</title>
        <authorList>
            <person name="Yuan L."/>
        </authorList>
    </citation>
    <scope>NUCLEOTIDE SEQUENCE [LARGE SCALE GENOMIC DNA]</scope>
    <source>
        <strain evidence="2">ZHUSHIDOU_FW_LH</strain>
        <tissue evidence="2">Leaf</tissue>
    </source>
</reference>
<evidence type="ECO:0000256" key="1">
    <source>
        <dbReference type="SAM" id="MobiDB-lite"/>
    </source>
</evidence>
<evidence type="ECO:0000313" key="3">
    <source>
        <dbReference type="Proteomes" id="UP001372338"/>
    </source>
</evidence>
<proteinExistence type="predicted"/>